<evidence type="ECO:0000313" key="3">
    <source>
        <dbReference type="Proteomes" id="UP000473681"/>
    </source>
</evidence>
<dbReference type="Proteomes" id="UP000473681">
    <property type="component" value="Unassembled WGS sequence"/>
</dbReference>
<gene>
    <name evidence="1" type="ORF">FC774_06170</name>
    <name evidence="2" type="ORF">FDB51_06325</name>
</gene>
<name>A0A0L9Y935_CLOBO</name>
<evidence type="ECO:0000313" key="2">
    <source>
        <dbReference type="EMBL" id="NFN34757.1"/>
    </source>
</evidence>
<dbReference type="Proteomes" id="UP000476820">
    <property type="component" value="Unassembled WGS sequence"/>
</dbReference>
<dbReference type="EMBL" id="SWOV01000011">
    <property type="protein sequence ID" value="NFF87457.1"/>
    <property type="molecule type" value="Genomic_DNA"/>
</dbReference>
<sequence>MIKLIKRMIADKKEYKEQMERVKHLPEDYRFVFEKMQGYMWRFAGGDGSDMLKTQQELIELFEISAEDGKHVLEVTGEDVAGFCDEFIRDTKKWTDNYGKKLNDNMLNKFKSDNFKADNERRGR</sequence>
<dbReference type="AlphaFoldDB" id="A0A0L9Y935"/>
<comment type="caution">
    <text evidence="1">The sequence shown here is derived from an EMBL/GenBank/DDBJ whole genome shotgun (WGS) entry which is preliminary data.</text>
</comment>
<dbReference type="Gene3D" id="1.10.1900.10">
    <property type="entry name" value="c-terminal domain of poly(a) binding protein"/>
    <property type="match status" value="1"/>
</dbReference>
<dbReference type="InterPro" id="IPR008316">
    <property type="entry name" value="UCP029876"/>
</dbReference>
<protein>
    <submittedName>
        <fullName evidence="1">DUF1048 domain-containing protein</fullName>
    </submittedName>
</protein>
<dbReference type="EMBL" id="SWVK01000006">
    <property type="protein sequence ID" value="NFN34757.1"/>
    <property type="molecule type" value="Genomic_DNA"/>
</dbReference>
<evidence type="ECO:0000313" key="4">
    <source>
        <dbReference type="Proteomes" id="UP000476820"/>
    </source>
</evidence>
<dbReference type="SUPFAM" id="SSF158560">
    <property type="entry name" value="BH3980-like"/>
    <property type="match status" value="1"/>
</dbReference>
<dbReference type="RefSeq" id="WP_053342208.1">
    <property type="nucleotide sequence ID" value="NZ_JACBEK010000003.1"/>
</dbReference>
<accession>A0A0L9Y935</accession>
<organism evidence="1 4">
    <name type="scientific">Clostridium botulinum</name>
    <dbReference type="NCBI Taxonomy" id="1491"/>
    <lineage>
        <taxon>Bacteria</taxon>
        <taxon>Bacillati</taxon>
        <taxon>Bacillota</taxon>
        <taxon>Clostridia</taxon>
        <taxon>Eubacteriales</taxon>
        <taxon>Clostridiaceae</taxon>
        <taxon>Clostridium</taxon>
    </lineage>
</organism>
<reference evidence="3 4" key="1">
    <citation type="submission" date="2019-04" db="EMBL/GenBank/DDBJ databases">
        <title>Genome sequencing of Clostridium botulinum Groups I-IV and Clostridium butyricum.</title>
        <authorList>
            <person name="Brunt J."/>
            <person name="Van Vliet A.H.M."/>
            <person name="Stringer S.C."/>
            <person name="Carter A.T."/>
            <person name="Peck M.W."/>
        </authorList>
    </citation>
    <scope>NUCLEOTIDE SEQUENCE [LARGE SCALE GENOMIC DNA]</scope>
    <source>
        <strain evidence="1 4">1605</strain>
        <strain evidence="2 3">CB-K-33E</strain>
    </source>
</reference>
<dbReference type="Pfam" id="PF06304">
    <property type="entry name" value="DUF1048"/>
    <property type="match status" value="1"/>
</dbReference>
<evidence type="ECO:0000313" key="1">
    <source>
        <dbReference type="EMBL" id="NFF87457.1"/>
    </source>
</evidence>
<proteinExistence type="predicted"/>
<dbReference type="OrthoDB" id="2087617at2"/>